<reference evidence="1 2" key="1">
    <citation type="submission" date="2024-01" db="EMBL/GenBank/DDBJ databases">
        <title>The complete chloroplast genome sequence of Lithospermum erythrorhizon: insights into the phylogenetic relationship among Boraginaceae species and the maternal lineages of purple gromwells.</title>
        <authorList>
            <person name="Okada T."/>
            <person name="Watanabe K."/>
        </authorList>
    </citation>
    <scope>NUCLEOTIDE SEQUENCE [LARGE SCALE GENOMIC DNA]</scope>
</reference>
<proteinExistence type="predicted"/>
<dbReference type="EMBL" id="BAABME010001350">
    <property type="protein sequence ID" value="GAA0149100.1"/>
    <property type="molecule type" value="Genomic_DNA"/>
</dbReference>
<keyword evidence="2" id="KW-1185">Reference proteome</keyword>
<dbReference type="Proteomes" id="UP001454036">
    <property type="component" value="Unassembled WGS sequence"/>
</dbReference>
<protein>
    <submittedName>
        <fullName evidence="1">Uncharacterized protein</fullName>
    </submittedName>
</protein>
<evidence type="ECO:0000313" key="1">
    <source>
        <dbReference type="EMBL" id="GAA0149100.1"/>
    </source>
</evidence>
<organism evidence="1 2">
    <name type="scientific">Lithospermum erythrorhizon</name>
    <name type="common">Purple gromwell</name>
    <name type="synonym">Lithospermum officinale var. erythrorhizon</name>
    <dbReference type="NCBI Taxonomy" id="34254"/>
    <lineage>
        <taxon>Eukaryota</taxon>
        <taxon>Viridiplantae</taxon>
        <taxon>Streptophyta</taxon>
        <taxon>Embryophyta</taxon>
        <taxon>Tracheophyta</taxon>
        <taxon>Spermatophyta</taxon>
        <taxon>Magnoliopsida</taxon>
        <taxon>eudicotyledons</taxon>
        <taxon>Gunneridae</taxon>
        <taxon>Pentapetalae</taxon>
        <taxon>asterids</taxon>
        <taxon>lamiids</taxon>
        <taxon>Boraginales</taxon>
        <taxon>Boraginaceae</taxon>
        <taxon>Boraginoideae</taxon>
        <taxon>Lithospermeae</taxon>
        <taxon>Lithospermum</taxon>
    </lineage>
</organism>
<dbReference type="AlphaFoldDB" id="A0AAV3PCG5"/>
<sequence>MSTIESATKWLKKEYGGCRLKSKGVRLAFSVTLYEIWRARNAIEFYGDKVEPYAIIAKVKTCTYRVLYKLYPDCTLPF</sequence>
<accession>A0AAV3PCG5</accession>
<gene>
    <name evidence="1" type="ORF">LIER_08363</name>
</gene>
<name>A0AAV3PCG5_LITER</name>
<evidence type="ECO:0000313" key="2">
    <source>
        <dbReference type="Proteomes" id="UP001454036"/>
    </source>
</evidence>
<comment type="caution">
    <text evidence="1">The sequence shown here is derived from an EMBL/GenBank/DDBJ whole genome shotgun (WGS) entry which is preliminary data.</text>
</comment>